<evidence type="ECO:0000313" key="1">
    <source>
        <dbReference type="EMBL" id="CAA6814902.1"/>
    </source>
</evidence>
<dbReference type="PROSITE" id="PS51257">
    <property type="entry name" value="PROKAR_LIPOPROTEIN"/>
    <property type="match status" value="1"/>
</dbReference>
<sequence length="223" mass="25838">MKLKLFSILCVTVIMIGCNEKVPQDIDLTKFLPEENTTRYHYRTTIVNEPSYPDFVTKDMLTKSVIISRKDHCVNLELYVVFDKWEVEKMPPDMREDIKENQFKSEDEILCAYDKKLTNSGYTFYHTEGSWNIHIESTDAKGTVKDGILGECNFINFSTEMIFGKQREIIHTKCLHTGDDIETEIDQFIVEGLGVYKSVLKSNIILGDSKHHSVMTKLLEKHE</sequence>
<protein>
    <recommendedName>
        <fullName evidence="2">Lipoprotein</fullName>
    </recommendedName>
</protein>
<dbReference type="AlphaFoldDB" id="A0A6S6THI9"/>
<accession>A0A6S6THI9</accession>
<evidence type="ECO:0008006" key="2">
    <source>
        <dbReference type="Google" id="ProtNLM"/>
    </source>
</evidence>
<organism evidence="1">
    <name type="scientific">uncultured Sulfurovum sp</name>
    <dbReference type="NCBI Taxonomy" id="269237"/>
    <lineage>
        <taxon>Bacteria</taxon>
        <taxon>Pseudomonadati</taxon>
        <taxon>Campylobacterota</taxon>
        <taxon>Epsilonproteobacteria</taxon>
        <taxon>Campylobacterales</taxon>
        <taxon>Sulfurovaceae</taxon>
        <taxon>Sulfurovum</taxon>
        <taxon>environmental samples</taxon>
    </lineage>
</organism>
<reference evidence="1" key="1">
    <citation type="submission" date="2020-01" db="EMBL/GenBank/DDBJ databases">
        <authorList>
            <person name="Meier V. D."/>
            <person name="Meier V D."/>
        </authorList>
    </citation>
    <scope>NUCLEOTIDE SEQUENCE</scope>
    <source>
        <strain evidence="1">HLG_WM_MAG_01</strain>
    </source>
</reference>
<gene>
    <name evidence="1" type="ORF">HELGO_WM3733</name>
</gene>
<name>A0A6S6THI9_9BACT</name>
<dbReference type="EMBL" id="CACVAS010000066">
    <property type="protein sequence ID" value="CAA6814902.1"/>
    <property type="molecule type" value="Genomic_DNA"/>
</dbReference>
<proteinExistence type="predicted"/>